<feature type="transmembrane region" description="Helical" evidence="5">
    <location>
        <begin position="101"/>
        <end position="119"/>
    </location>
</feature>
<sequence>MSSAESGRFVESPYRFALRIIAGTVFVFLGQVKFFDTIHLGTDAVVLPRGPVGFAVYLSAVGVPFPLFHAYMVCWVEMVCGLFLMVGAFLPRACSTHLTRLTALPLMLDMVVALFTVGVPNALGHPVRVNDVAVTAQAWRLPLELVLLAITGYLVLKPLPAFQVRAPEEVTS</sequence>
<accession>A0A848LQW2</accession>
<evidence type="ECO:0000256" key="3">
    <source>
        <dbReference type="ARBA" id="ARBA00022989"/>
    </source>
</evidence>
<reference evidence="6 7" key="1">
    <citation type="submission" date="2020-04" db="EMBL/GenBank/DDBJ databases">
        <title>Draft genome of Pyxidicoccus fallax type strain.</title>
        <authorList>
            <person name="Whitworth D.E."/>
        </authorList>
    </citation>
    <scope>NUCLEOTIDE SEQUENCE [LARGE SCALE GENOMIC DNA]</scope>
    <source>
        <strain evidence="6 7">DSM 14698</strain>
    </source>
</reference>
<evidence type="ECO:0000256" key="5">
    <source>
        <dbReference type="SAM" id="Phobius"/>
    </source>
</evidence>
<dbReference type="RefSeq" id="WP_169349320.1">
    <property type="nucleotide sequence ID" value="NZ_JABBJJ010000223.1"/>
</dbReference>
<keyword evidence="7" id="KW-1185">Reference proteome</keyword>
<keyword evidence="4 5" id="KW-0472">Membrane</keyword>
<evidence type="ECO:0000256" key="4">
    <source>
        <dbReference type="ARBA" id="ARBA00023136"/>
    </source>
</evidence>
<evidence type="ECO:0000313" key="7">
    <source>
        <dbReference type="Proteomes" id="UP000518300"/>
    </source>
</evidence>
<dbReference type="AlphaFoldDB" id="A0A848LQW2"/>
<comment type="subcellular location">
    <subcellularLocation>
        <location evidence="1">Membrane</location>
        <topology evidence="1">Multi-pass membrane protein</topology>
    </subcellularLocation>
</comment>
<comment type="caution">
    <text evidence="6">The sequence shown here is derived from an EMBL/GenBank/DDBJ whole genome shotgun (WGS) entry which is preliminary data.</text>
</comment>
<feature type="transmembrane region" description="Helical" evidence="5">
    <location>
        <begin position="16"/>
        <end position="35"/>
    </location>
</feature>
<dbReference type="InterPro" id="IPR032808">
    <property type="entry name" value="DoxX"/>
</dbReference>
<evidence type="ECO:0000256" key="1">
    <source>
        <dbReference type="ARBA" id="ARBA00004141"/>
    </source>
</evidence>
<dbReference type="EMBL" id="JABBJJ010000223">
    <property type="protein sequence ID" value="NMO20091.1"/>
    <property type="molecule type" value="Genomic_DNA"/>
</dbReference>
<keyword evidence="2 5" id="KW-0812">Transmembrane</keyword>
<feature type="transmembrane region" description="Helical" evidence="5">
    <location>
        <begin position="68"/>
        <end position="89"/>
    </location>
</feature>
<keyword evidence="3 5" id="KW-1133">Transmembrane helix</keyword>
<dbReference type="Pfam" id="PF07681">
    <property type="entry name" value="DoxX"/>
    <property type="match status" value="1"/>
</dbReference>
<gene>
    <name evidence="6" type="ORF">HG543_35315</name>
</gene>
<feature type="transmembrane region" description="Helical" evidence="5">
    <location>
        <begin position="139"/>
        <end position="156"/>
    </location>
</feature>
<organism evidence="6 7">
    <name type="scientific">Pyxidicoccus fallax</name>
    <dbReference type="NCBI Taxonomy" id="394095"/>
    <lineage>
        <taxon>Bacteria</taxon>
        <taxon>Pseudomonadati</taxon>
        <taxon>Myxococcota</taxon>
        <taxon>Myxococcia</taxon>
        <taxon>Myxococcales</taxon>
        <taxon>Cystobacterineae</taxon>
        <taxon>Myxococcaceae</taxon>
        <taxon>Pyxidicoccus</taxon>
    </lineage>
</organism>
<dbReference type="Proteomes" id="UP000518300">
    <property type="component" value="Unassembled WGS sequence"/>
</dbReference>
<evidence type="ECO:0000313" key="6">
    <source>
        <dbReference type="EMBL" id="NMO20091.1"/>
    </source>
</evidence>
<protein>
    <submittedName>
        <fullName evidence="6">DoxX family protein</fullName>
    </submittedName>
</protein>
<evidence type="ECO:0000256" key="2">
    <source>
        <dbReference type="ARBA" id="ARBA00022692"/>
    </source>
</evidence>
<dbReference type="GO" id="GO:0016020">
    <property type="term" value="C:membrane"/>
    <property type="evidence" value="ECO:0007669"/>
    <property type="project" value="UniProtKB-SubCell"/>
</dbReference>
<proteinExistence type="predicted"/>
<name>A0A848LQW2_9BACT</name>